<evidence type="ECO:0000313" key="1">
    <source>
        <dbReference type="EMBL" id="KAH7033713.1"/>
    </source>
</evidence>
<organism evidence="1 2">
    <name type="scientific">Microdochium trichocladiopsis</name>
    <dbReference type="NCBI Taxonomy" id="1682393"/>
    <lineage>
        <taxon>Eukaryota</taxon>
        <taxon>Fungi</taxon>
        <taxon>Dikarya</taxon>
        <taxon>Ascomycota</taxon>
        <taxon>Pezizomycotina</taxon>
        <taxon>Sordariomycetes</taxon>
        <taxon>Xylariomycetidae</taxon>
        <taxon>Xylariales</taxon>
        <taxon>Microdochiaceae</taxon>
        <taxon>Microdochium</taxon>
    </lineage>
</organism>
<dbReference type="RefSeq" id="XP_046014545.1">
    <property type="nucleotide sequence ID" value="XM_046153784.1"/>
</dbReference>
<protein>
    <submittedName>
        <fullName evidence="1">Uncharacterized protein</fullName>
    </submittedName>
</protein>
<dbReference type="GeneID" id="70183330"/>
<reference evidence="1" key="1">
    <citation type="journal article" date="2021" name="Nat. Commun.">
        <title>Genetic determinants of endophytism in the Arabidopsis root mycobiome.</title>
        <authorList>
            <person name="Mesny F."/>
            <person name="Miyauchi S."/>
            <person name="Thiergart T."/>
            <person name="Pickel B."/>
            <person name="Atanasova L."/>
            <person name="Karlsson M."/>
            <person name="Huettel B."/>
            <person name="Barry K.W."/>
            <person name="Haridas S."/>
            <person name="Chen C."/>
            <person name="Bauer D."/>
            <person name="Andreopoulos W."/>
            <person name="Pangilinan J."/>
            <person name="LaButti K."/>
            <person name="Riley R."/>
            <person name="Lipzen A."/>
            <person name="Clum A."/>
            <person name="Drula E."/>
            <person name="Henrissat B."/>
            <person name="Kohler A."/>
            <person name="Grigoriev I.V."/>
            <person name="Martin F.M."/>
            <person name="Hacquard S."/>
        </authorList>
    </citation>
    <scope>NUCLEOTIDE SEQUENCE</scope>
    <source>
        <strain evidence="1">MPI-CAGE-CH-0230</strain>
    </source>
</reference>
<dbReference type="AlphaFoldDB" id="A0A9P8YCS3"/>
<comment type="caution">
    <text evidence="1">The sequence shown here is derived from an EMBL/GenBank/DDBJ whole genome shotgun (WGS) entry which is preliminary data.</text>
</comment>
<sequence length="153" mass="17304">MVSEEDRRRCDPFHIPDQLPEEQKEALRRDPGHCGVQAWTLTGSPIVDGKYYDFETRTLREIQPGESVRSGPPSIDVYWHNLCLTGKPDQFFQFRKTYSGGDAISYVTRLGAFLGKGNCELFSLNVTTYSVVVVVMTELSRNDMMEQVCACGL</sequence>
<evidence type="ECO:0000313" key="2">
    <source>
        <dbReference type="Proteomes" id="UP000756346"/>
    </source>
</evidence>
<accession>A0A9P8YCS3</accession>
<dbReference type="OrthoDB" id="5033556at2759"/>
<proteinExistence type="predicted"/>
<name>A0A9P8YCS3_9PEZI</name>
<dbReference type="Proteomes" id="UP000756346">
    <property type="component" value="Unassembled WGS sequence"/>
</dbReference>
<gene>
    <name evidence="1" type="ORF">B0I36DRAFT_321939</name>
</gene>
<dbReference type="EMBL" id="JAGTJQ010000004">
    <property type="protein sequence ID" value="KAH7033713.1"/>
    <property type="molecule type" value="Genomic_DNA"/>
</dbReference>
<keyword evidence="2" id="KW-1185">Reference proteome</keyword>